<dbReference type="EMBL" id="JACGWL010000007">
    <property type="protein sequence ID" value="KAK4398582.1"/>
    <property type="molecule type" value="Genomic_DNA"/>
</dbReference>
<organism evidence="2 3">
    <name type="scientific">Sesamum angolense</name>
    <dbReference type="NCBI Taxonomy" id="2727404"/>
    <lineage>
        <taxon>Eukaryota</taxon>
        <taxon>Viridiplantae</taxon>
        <taxon>Streptophyta</taxon>
        <taxon>Embryophyta</taxon>
        <taxon>Tracheophyta</taxon>
        <taxon>Spermatophyta</taxon>
        <taxon>Magnoliopsida</taxon>
        <taxon>eudicotyledons</taxon>
        <taxon>Gunneridae</taxon>
        <taxon>Pentapetalae</taxon>
        <taxon>asterids</taxon>
        <taxon>lamiids</taxon>
        <taxon>Lamiales</taxon>
        <taxon>Pedaliaceae</taxon>
        <taxon>Sesamum</taxon>
    </lineage>
</organism>
<dbReference type="Gene3D" id="1.10.245.10">
    <property type="entry name" value="SWIB/MDM2 domain"/>
    <property type="match status" value="1"/>
</dbReference>
<reference evidence="2" key="2">
    <citation type="journal article" date="2024" name="Plant">
        <title>Genomic evolution and insights into agronomic trait innovations of Sesamum species.</title>
        <authorList>
            <person name="Miao H."/>
            <person name="Wang L."/>
            <person name="Qu L."/>
            <person name="Liu H."/>
            <person name="Sun Y."/>
            <person name="Le M."/>
            <person name="Wang Q."/>
            <person name="Wei S."/>
            <person name="Zheng Y."/>
            <person name="Lin W."/>
            <person name="Duan Y."/>
            <person name="Cao H."/>
            <person name="Xiong S."/>
            <person name="Wang X."/>
            <person name="Wei L."/>
            <person name="Li C."/>
            <person name="Ma Q."/>
            <person name="Ju M."/>
            <person name="Zhao R."/>
            <person name="Li G."/>
            <person name="Mu C."/>
            <person name="Tian Q."/>
            <person name="Mei H."/>
            <person name="Zhang T."/>
            <person name="Gao T."/>
            <person name="Zhang H."/>
        </authorList>
    </citation>
    <scope>NUCLEOTIDE SEQUENCE</scope>
    <source>
        <strain evidence="2">K16</strain>
    </source>
</reference>
<keyword evidence="3" id="KW-1185">Reference proteome</keyword>
<dbReference type="SMART" id="SM00151">
    <property type="entry name" value="SWIB"/>
    <property type="match status" value="1"/>
</dbReference>
<dbReference type="Pfam" id="PF02201">
    <property type="entry name" value="SWIB"/>
    <property type="match status" value="1"/>
</dbReference>
<accession>A0AAE2BUT2</accession>
<evidence type="ECO:0000313" key="3">
    <source>
        <dbReference type="Proteomes" id="UP001289374"/>
    </source>
</evidence>
<reference evidence="2" key="1">
    <citation type="submission" date="2020-06" db="EMBL/GenBank/DDBJ databases">
        <authorList>
            <person name="Li T."/>
            <person name="Hu X."/>
            <person name="Zhang T."/>
            <person name="Song X."/>
            <person name="Zhang H."/>
            <person name="Dai N."/>
            <person name="Sheng W."/>
            <person name="Hou X."/>
            <person name="Wei L."/>
        </authorList>
    </citation>
    <scope>NUCLEOTIDE SEQUENCE</scope>
    <source>
        <strain evidence="2">K16</strain>
        <tissue evidence="2">Leaf</tissue>
    </source>
</reference>
<evidence type="ECO:0000259" key="1">
    <source>
        <dbReference type="PROSITE" id="PS51925"/>
    </source>
</evidence>
<gene>
    <name evidence="2" type="ORF">Sango_1333700</name>
</gene>
<protein>
    <recommendedName>
        <fullName evidence="1">DM2 domain-containing protein</fullName>
    </recommendedName>
</protein>
<proteinExistence type="predicted"/>
<sequence>MDLTAEIGRVPCCDFDAYDIFAMPYFIFAEQTAKNAKRPKVDVVKVDVAGSDSKSDDPVPIVLISEALASFFGTEDREMSQAEVLRQMWEYIKVNQLEDPFNPAAIICDVKLQRASWV</sequence>
<dbReference type="InterPro" id="IPR003121">
    <property type="entry name" value="SWIB_MDM2_domain"/>
</dbReference>
<dbReference type="InterPro" id="IPR036885">
    <property type="entry name" value="SWIB_MDM2_dom_sf"/>
</dbReference>
<feature type="domain" description="DM2" evidence="1">
    <location>
        <begin position="57"/>
        <end position="118"/>
    </location>
</feature>
<dbReference type="PROSITE" id="PS51925">
    <property type="entry name" value="SWIB_MDM2"/>
    <property type="match status" value="1"/>
</dbReference>
<dbReference type="SUPFAM" id="SSF47592">
    <property type="entry name" value="SWIB/MDM2 domain"/>
    <property type="match status" value="1"/>
</dbReference>
<dbReference type="CDD" id="cd10567">
    <property type="entry name" value="SWIB-MDM2_like"/>
    <property type="match status" value="1"/>
</dbReference>
<dbReference type="InterPro" id="IPR019835">
    <property type="entry name" value="SWIB_domain"/>
</dbReference>
<comment type="caution">
    <text evidence="2">The sequence shown here is derived from an EMBL/GenBank/DDBJ whole genome shotgun (WGS) entry which is preliminary data.</text>
</comment>
<dbReference type="AlphaFoldDB" id="A0AAE2BUT2"/>
<evidence type="ECO:0000313" key="2">
    <source>
        <dbReference type="EMBL" id="KAK4398582.1"/>
    </source>
</evidence>
<name>A0AAE2BUT2_9LAMI</name>
<dbReference type="Proteomes" id="UP001289374">
    <property type="component" value="Unassembled WGS sequence"/>
</dbReference>